<sequence length="565" mass="64051">MKSSLIFLLLALTPPTFAQWKVDSSLRDACKQMQGEWKARYDEQSIVGDRCAMTFNVAVRDQNDANSFCELYAPWRLVKAEIGDNGRPTVTCHVEATLTCKDGWTQMFGYCFMMPDKHNIFTYEKAVQQCKATDNSEIAYLQHKYIVGVWRKFFTGVSQIWVHATEPWEQYVQKTNTVDGPHLALAFNGHHYEFGVPANSLIRVNEKIRLQVLCQYKPAPNPAEINYLGRRYSEIYYPVVPVENGVLVRSASSYTRSSKNLDVCKETLKPFLSADVGPFLPDEETLEQLTKYHQDLVWLTRSGAEVKLDMPTMAKKSCSKESNPFEVKVKDGHSGTIEIKNIENLSATCDNMKSAAIAHSKGHPAKLRTMSDSRSLPIWCKLGRQAMFDFEKPPNYHVFERANGEKIGHRLFKEKMPFEEAKKTCEGDGGVLTGINSREEADFLAEVAKKEGADKNSHMWLGGQRKDICADVNGYSKNPNDECSRNKVIAWQNNVATQFYDDWWKDARGILNPDYASGTQKCLTYVYGNPGWADPNSKGFLDDIGCDGKLPFFCTMKLKLVRTNQ</sequence>
<dbReference type="InterPro" id="IPR016187">
    <property type="entry name" value="CTDL_fold"/>
</dbReference>
<dbReference type="InterPro" id="IPR001304">
    <property type="entry name" value="C-type_lectin-like"/>
</dbReference>
<evidence type="ECO:0000313" key="4">
    <source>
        <dbReference type="Proteomes" id="UP000230233"/>
    </source>
</evidence>
<accession>A0A2G5VPF0</accession>
<dbReference type="Pfam" id="PF00059">
    <property type="entry name" value="Lectin_C"/>
    <property type="match status" value="1"/>
</dbReference>
<name>A0A2G5VPF0_9PELO</name>
<feature type="signal peptide" evidence="1">
    <location>
        <begin position="1"/>
        <end position="18"/>
    </location>
</feature>
<dbReference type="CDD" id="cd00037">
    <property type="entry name" value="CLECT"/>
    <property type="match status" value="1"/>
</dbReference>
<protein>
    <recommendedName>
        <fullName evidence="2">C-type lectin domain-containing protein</fullName>
    </recommendedName>
</protein>
<reference evidence="4" key="1">
    <citation type="submission" date="2017-10" db="EMBL/GenBank/DDBJ databases">
        <title>Rapid genome shrinkage in a self-fertile nematode reveals novel sperm competition proteins.</title>
        <authorList>
            <person name="Yin D."/>
            <person name="Schwarz E.M."/>
            <person name="Thomas C.G."/>
            <person name="Felde R.L."/>
            <person name="Korf I.F."/>
            <person name="Cutter A.D."/>
            <person name="Schartner C.M."/>
            <person name="Ralston E.J."/>
            <person name="Meyer B.J."/>
            <person name="Haag E.S."/>
        </authorList>
    </citation>
    <scope>NUCLEOTIDE SEQUENCE [LARGE SCALE GENOMIC DNA]</scope>
    <source>
        <strain evidence="4">JU1422</strain>
    </source>
</reference>
<dbReference type="SUPFAM" id="SSF56436">
    <property type="entry name" value="C-type lectin-like"/>
    <property type="match status" value="2"/>
</dbReference>
<evidence type="ECO:0000259" key="2">
    <source>
        <dbReference type="PROSITE" id="PS50041"/>
    </source>
</evidence>
<comment type="caution">
    <text evidence="3">The sequence shown here is derived from an EMBL/GenBank/DDBJ whole genome shotgun (WGS) entry which is preliminary data.</text>
</comment>
<proteinExistence type="predicted"/>
<dbReference type="PROSITE" id="PS50041">
    <property type="entry name" value="C_TYPE_LECTIN_2"/>
    <property type="match status" value="1"/>
</dbReference>
<dbReference type="STRING" id="1611254.A0A2G5VPF0"/>
<gene>
    <name evidence="3" type="primary">Cnig_chr_I.g3266</name>
    <name evidence="3" type="ORF">B9Z55_003266</name>
</gene>
<dbReference type="InterPro" id="IPR016186">
    <property type="entry name" value="C-type_lectin-like/link_sf"/>
</dbReference>
<keyword evidence="1" id="KW-0732">Signal</keyword>
<dbReference type="OrthoDB" id="5775348at2759"/>
<feature type="domain" description="C-type lectin" evidence="2">
    <location>
        <begin position="409"/>
        <end position="555"/>
    </location>
</feature>
<evidence type="ECO:0000256" key="1">
    <source>
        <dbReference type="SAM" id="SignalP"/>
    </source>
</evidence>
<keyword evidence="4" id="KW-1185">Reference proteome</keyword>
<dbReference type="PANTHER" id="PTHR47753:SF1">
    <property type="entry name" value="C-TYPE LECTIN DOMAIN-CONTAINING PROTEIN"/>
    <property type="match status" value="1"/>
</dbReference>
<dbReference type="SMART" id="SM00034">
    <property type="entry name" value="CLECT"/>
    <property type="match status" value="1"/>
</dbReference>
<dbReference type="Gene3D" id="3.10.100.10">
    <property type="entry name" value="Mannose-Binding Protein A, subunit A"/>
    <property type="match status" value="1"/>
</dbReference>
<evidence type="ECO:0000313" key="3">
    <source>
        <dbReference type="EMBL" id="PIC53644.1"/>
    </source>
</evidence>
<feature type="chain" id="PRO_5013586323" description="C-type lectin domain-containing protein" evidence="1">
    <location>
        <begin position="19"/>
        <end position="565"/>
    </location>
</feature>
<dbReference type="EMBL" id="PDUG01000001">
    <property type="protein sequence ID" value="PIC53644.1"/>
    <property type="molecule type" value="Genomic_DNA"/>
</dbReference>
<organism evidence="3 4">
    <name type="scientific">Caenorhabditis nigoni</name>
    <dbReference type="NCBI Taxonomy" id="1611254"/>
    <lineage>
        <taxon>Eukaryota</taxon>
        <taxon>Metazoa</taxon>
        <taxon>Ecdysozoa</taxon>
        <taxon>Nematoda</taxon>
        <taxon>Chromadorea</taxon>
        <taxon>Rhabditida</taxon>
        <taxon>Rhabditina</taxon>
        <taxon>Rhabditomorpha</taxon>
        <taxon>Rhabditoidea</taxon>
        <taxon>Rhabditidae</taxon>
        <taxon>Peloderinae</taxon>
        <taxon>Caenorhabditis</taxon>
    </lineage>
</organism>
<dbReference type="AlphaFoldDB" id="A0A2G5VPF0"/>
<dbReference type="PANTHER" id="PTHR47753">
    <property type="entry name" value="C-TYPE LECTIN-RELATED"/>
    <property type="match status" value="1"/>
</dbReference>
<dbReference type="Proteomes" id="UP000230233">
    <property type="component" value="Chromosome I"/>
</dbReference>